<dbReference type="EMBL" id="BAAAPL010000001">
    <property type="protein sequence ID" value="GAA1694952.1"/>
    <property type="molecule type" value="Genomic_DNA"/>
</dbReference>
<sequence length="355" mass="38224">MGIWDSTARASARVRSSVSGAVWARQRTPLIQVVKSALAASATWMLGVWLFPQHPPIFGAIAALLVVQPSLNQTFTRAIERTTGVVVGVLVATGLALAFGSPGWVVVVGIVLGLLIGWIMRMTPGSANQIAISALLVLAIGTTTPDYALDRVLETLMGAAIGFVVNLAIVPPVAVAPAREKLDLLGEQLAQDMKRLADVLETPPGPGELPELLVTARLLRPMRDGVAAAIVKAEESLAFHPRGRTYKAQLVELQSLLDLFTPMTTQVAGMTRTVVDGYDPSLATEPFTAEIVDELRRAAHDTRRRLRRETASAREGDPALTRPLQVMRPATANWILIGALLEDLRRIHERLAEEG</sequence>
<accession>A0ABN2HXH5</accession>
<dbReference type="RefSeq" id="WP_344070063.1">
    <property type="nucleotide sequence ID" value="NZ_BAAAPL010000001.1"/>
</dbReference>
<dbReference type="PANTHER" id="PTHR30509">
    <property type="entry name" value="P-HYDROXYBENZOIC ACID EFFLUX PUMP SUBUNIT-RELATED"/>
    <property type="match status" value="1"/>
</dbReference>
<keyword evidence="4 7" id="KW-1133">Transmembrane helix</keyword>
<keyword evidence="3 7" id="KW-0812">Transmembrane</keyword>
<name>A0ABN2HXH5_9MICO</name>
<feature type="domain" description="Integral membrane bound transporter" evidence="8">
    <location>
        <begin position="46"/>
        <end position="165"/>
    </location>
</feature>
<dbReference type="PANTHER" id="PTHR30509:SF9">
    <property type="entry name" value="MULTIDRUG RESISTANCE PROTEIN MDTO"/>
    <property type="match status" value="1"/>
</dbReference>
<evidence type="ECO:0000256" key="6">
    <source>
        <dbReference type="ARBA" id="ARBA00043993"/>
    </source>
</evidence>
<feature type="transmembrane region" description="Helical" evidence="7">
    <location>
        <begin position="82"/>
        <end position="99"/>
    </location>
</feature>
<dbReference type="Proteomes" id="UP001501690">
    <property type="component" value="Unassembled WGS sequence"/>
</dbReference>
<keyword evidence="10" id="KW-1185">Reference proteome</keyword>
<evidence type="ECO:0000256" key="2">
    <source>
        <dbReference type="ARBA" id="ARBA00022475"/>
    </source>
</evidence>
<evidence type="ECO:0000313" key="10">
    <source>
        <dbReference type="Proteomes" id="UP001501690"/>
    </source>
</evidence>
<comment type="caution">
    <text evidence="9">The sequence shown here is derived from an EMBL/GenBank/DDBJ whole genome shotgun (WGS) entry which is preliminary data.</text>
</comment>
<proteinExistence type="inferred from homology"/>
<dbReference type="InterPro" id="IPR049453">
    <property type="entry name" value="Memb_transporter_dom"/>
</dbReference>
<evidence type="ECO:0000313" key="9">
    <source>
        <dbReference type="EMBL" id="GAA1694952.1"/>
    </source>
</evidence>
<evidence type="ECO:0000256" key="7">
    <source>
        <dbReference type="SAM" id="Phobius"/>
    </source>
</evidence>
<keyword evidence="5 7" id="KW-0472">Membrane</keyword>
<feature type="transmembrane region" description="Helical" evidence="7">
    <location>
        <begin position="130"/>
        <end position="149"/>
    </location>
</feature>
<evidence type="ECO:0000256" key="5">
    <source>
        <dbReference type="ARBA" id="ARBA00023136"/>
    </source>
</evidence>
<evidence type="ECO:0000259" key="8">
    <source>
        <dbReference type="Pfam" id="PF13515"/>
    </source>
</evidence>
<organism evidence="9 10">
    <name type="scientific">Microbacterium sediminicola</name>
    <dbReference type="NCBI Taxonomy" id="415210"/>
    <lineage>
        <taxon>Bacteria</taxon>
        <taxon>Bacillati</taxon>
        <taxon>Actinomycetota</taxon>
        <taxon>Actinomycetes</taxon>
        <taxon>Micrococcales</taxon>
        <taxon>Microbacteriaceae</taxon>
        <taxon>Microbacterium</taxon>
    </lineage>
</organism>
<protein>
    <recommendedName>
        <fullName evidence="8">Integral membrane bound transporter domain-containing protein</fullName>
    </recommendedName>
</protein>
<evidence type="ECO:0000256" key="4">
    <source>
        <dbReference type="ARBA" id="ARBA00022989"/>
    </source>
</evidence>
<comment type="subcellular location">
    <subcellularLocation>
        <location evidence="1">Cell membrane</location>
        <topology evidence="1">Multi-pass membrane protein</topology>
    </subcellularLocation>
</comment>
<reference evidence="9 10" key="1">
    <citation type="journal article" date="2019" name="Int. J. Syst. Evol. Microbiol.">
        <title>The Global Catalogue of Microorganisms (GCM) 10K type strain sequencing project: providing services to taxonomists for standard genome sequencing and annotation.</title>
        <authorList>
            <consortium name="The Broad Institute Genomics Platform"/>
            <consortium name="The Broad Institute Genome Sequencing Center for Infectious Disease"/>
            <person name="Wu L."/>
            <person name="Ma J."/>
        </authorList>
    </citation>
    <scope>NUCLEOTIDE SEQUENCE [LARGE SCALE GENOMIC DNA]</scope>
    <source>
        <strain evidence="9 10">JCM 15577</strain>
    </source>
</reference>
<comment type="similarity">
    <text evidence="6">Belongs to the YccS/YhfK family.</text>
</comment>
<evidence type="ECO:0000256" key="1">
    <source>
        <dbReference type="ARBA" id="ARBA00004651"/>
    </source>
</evidence>
<keyword evidence="2" id="KW-1003">Cell membrane</keyword>
<gene>
    <name evidence="9" type="ORF">GCM10009808_10080</name>
</gene>
<feature type="transmembrane region" description="Helical" evidence="7">
    <location>
        <begin position="155"/>
        <end position="175"/>
    </location>
</feature>
<evidence type="ECO:0000256" key="3">
    <source>
        <dbReference type="ARBA" id="ARBA00022692"/>
    </source>
</evidence>
<dbReference type="Pfam" id="PF13515">
    <property type="entry name" value="FUSC_2"/>
    <property type="match status" value="1"/>
</dbReference>